<evidence type="ECO:0000313" key="2">
    <source>
        <dbReference type="Proteomes" id="UP000509241"/>
    </source>
</evidence>
<name>A0A7D5GV84_9EURY</name>
<dbReference type="OrthoDB" id="206140at2157"/>
<dbReference type="Proteomes" id="UP000509241">
    <property type="component" value="Chromosome"/>
</dbReference>
<organism evidence="1 2">
    <name type="scientific">Natrinema halophilum</name>
    <dbReference type="NCBI Taxonomy" id="1699371"/>
    <lineage>
        <taxon>Archaea</taxon>
        <taxon>Methanobacteriati</taxon>
        <taxon>Methanobacteriota</taxon>
        <taxon>Stenosarchaea group</taxon>
        <taxon>Halobacteria</taxon>
        <taxon>Halobacteriales</taxon>
        <taxon>Natrialbaceae</taxon>
        <taxon>Natrinema</taxon>
    </lineage>
</organism>
<dbReference type="AlphaFoldDB" id="A0A7D5GV84"/>
<reference evidence="1 2" key="1">
    <citation type="submission" date="2020-07" db="EMBL/GenBank/DDBJ databases">
        <authorList>
            <person name="Cui H."/>
        </authorList>
    </citation>
    <scope>NUCLEOTIDE SEQUENCE [LARGE SCALE GENOMIC DNA]</scope>
    <source>
        <strain evidence="1 2">YPL8</strain>
    </source>
</reference>
<gene>
    <name evidence="1" type="ORF">HYG82_18060</name>
</gene>
<sequence>MSSNKLVAYWIQLKERGSDKNYWDLSELRDHEVGLYYGSIVDIFEDVCRCYTDYTYVDEANDETFTVEFYERSGNLIEGQYLKGDSGVIANHFDKRKGSREYEARTTDISEEIPFYFLFYLPSNNTDRALLILREFENKGVKRIATDRFQKILQGVTQSGIYEDSRAVTEDYWSAIQRADRIKKIRLKGKSKLRSIDEVDGESANVQNINREFVLRPQTTTFLPEVLKPLFNKEIKYAGIELDEFDEKKITIEQGGSELTFSAVNPRVDMRMILNNTDVDIIGGHPTPETISVKAREFANYILDEYDDLHISDETILHGDYEYEYGEVDDSRGRDDRKTTISDFQ</sequence>
<dbReference type="RefSeq" id="WP_179263273.1">
    <property type="nucleotide sequence ID" value="NZ_CP058601.1"/>
</dbReference>
<dbReference type="KEGG" id="haly:HYG82_18060"/>
<evidence type="ECO:0000313" key="1">
    <source>
        <dbReference type="EMBL" id="QLG50606.1"/>
    </source>
</evidence>
<proteinExistence type="predicted"/>
<dbReference type="EMBL" id="CP058601">
    <property type="protein sequence ID" value="QLG50606.1"/>
    <property type="molecule type" value="Genomic_DNA"/>
</dbReference>
<dbReference type="GeneID" id="56035237"/>
<accession>A0A7D5GV84</accession>
<protein>
    <submittedName>
        <fullName evidence="1">Uncharacterized protein</fullName>
    </submittedName>
</protein>
<keyword evidence="2" id="KW-1185">Reference proteome</keyword>